<comment type="caution">
    <text evidence="2">The sequence shown here is derived from an EMBL/GenBank/DDBJ whole genome shotgun (WGS) entry which is preliminary data.</text>
</comment>
<organism evidence="2 3">
    <name type="scientific">Thalassococcus arenae</name>
    <dbReference type="NCBI Taxonomy" id="2851652"/>
    <lineage>
        <taxon>Bacteria</taxon>
        <taxon>Pseudomonadati</taxon>
        <taxon>Pseudomonadota</taxon>
        <taxon>Alphaproteobacteria</taxon>
        <taxon>Rhodobacterales</taxon>
        <taxon>Roseobacteraceae</taxon>
        <taxon>Thalassococcus</taxon>
    </lineage>
</organism>
<dbReference type="EMBL" id="JAHRWL010000001">
    <property type="protein sequence ID" value="MBV2358558.1"/>
    <property type="molecule type" value="Genomic_DNA"/>
</dbReference>
<dbReference type="Proteomes" id="UP001166293">
    <property type="component" value="Unassembled WGS sequence"/>
</dbReference>
<dbReference type="RefSeq" id="WP_217776417.1">
    <property type="nucleotide sequence ID" value="NZ_JAHRWL010000001.1"/>
</dbReference>
<feature type="region of interest" description="Disordered" evidence="1">
    <location>
        <begin position="431"/>
        <end position="477"/>
    </location>
</feature>
<keyword evidence="3" id="KW-1185">Reference proteome</keyword>
<dbReference type="InterPro" id="IPR059226">
    <property type="entry name" value="Choice_anch_Q_dom"/>
</dbReference>
<gene>
    <name evidence="2" type="ORF">KUH32_02115</name>
</gene>
<feature type="compositionally biased region" description="Basic and acidic residues" evidence="1">
    <location>
        <begin position="453"/>
        <end position="463"/>
    </location>
</feature>
<dbReference type="NCBIfam" id="NF041518">
    <property type="entry name" value="choice_anch_Q"/>
    <property type="match status" value="1"/>
</dbReference>
<dbReference type="InterPro" id="IPR001343">
    <property type="entry name" value="Hemolysn_Ca-bd"/>
</dbReference>
<sequence>MVDTALDIVSDTDGVTSLREALALAKGEGAVTITFDESLSGQTLALATGQLEIGHEAADLVIDGDLDDDGMADITIDADGQSRVLEITGKPGDKTDVTLEGLIITGGQTETTTENGGGINADWAELTITNSIITDNRTIGDSASGSTANTPFAQGGGLHTIHSDVVITGSKIVNNVASGDYGYGGGIAVNEGTLYIGDSSISDNTTFGYFGVGAGMLVLRSDTVVERSTIDNNIAHGVNADGAGIAIEFGNFTISDSAITNNITTGADADGGGIASVSINLNIDNTTIAGNQILGKSSFGAGIANGGTIPGRAANLTITNSTFTGNYVADGGGGGIAVYGIGLTTLENNLFVGNAVGFNEFPQFGSGTDVFLFTNNALNGKNVFQQTDVRDLNGDITGVDARDVFAETYEINNTGVFAGVLKDNGGPTKTVALKDDPNNPAIGQSDPATTPDTDQRGVERDDAPDAGAYELDGGPSINVIKGTDARDRLIGTEEADRFEGGAGRDIYLGRGGQDEFVLGNDATDRVRDFEDGVDKLDISAWGVTSLQDVEIVDKNGRAIIKGQNGERANIKFADEGVDFTDLDASDFIFDDGIAAPGLVTIEGTSDRDRLTGTSDNERFVGKEGIDRYLGNGGADQFVLGKDAIDRVLDFQDGVDLLDVSEWGATALSDISIIHRDDRAVLVGQNGERAVVFFDDPVTSSHDLGADDFLFA</sequence>
<evidence type="ECO:0000313" key="3">
    <source>
        <dbReference type="Proteomes" id="UP001166293"/>
    </source>
</evidence>
<accession>A0ABS6N442</accession>
<name>A0ABS6N442_9RHOB</name>
<dbReference type="Pfam" id="PF00353">
    <property type="entry name" value="HemolysinCabind"/>
    <property type="match status" value="2"/>
</dbReference>
<evidence type="ECO:0000256" key="1">
    <source>
        <dbReference type="SAM" id="MobiDB-lite"/>
    </source>
</evidence>
<proteinExistence type="predicted"/>
<protein>
    <recommendedName>
        <fullName evidence="4">Right handed beta helix domain-containing protein</fullName>
    </recommendedName>
</protein>
<dbReference type="SMART" id="SM00710">
    <property type="entry name" value="PbH1"/>
    <property type="match status" value="5"/>
</dbReference>
<evidence type="ECO:0008006" key="4">
    <source>
        <dbReference type="Google" id="ProtNLM"/>
    </source>
</evidence>
<reference evidence="2" key="1">
    <citation type="submission" date="2021-06" db="EMBL/GenBank/DDBJ databases">
        <title>Thalassococcus sp. CAU 1522 isolated from sea sand, Republic of Korea.</title>
        <authorList>
            <person name="Kim W."/>
        </authorList>
    </citation>
    <scope>NUCLEOTIDE SEQUENCE</scope>
    <source>
        <strain evidence="2">CAU 1522</strain>
    </source>
</reference>
<dbReference type="InterPro" id="IPR006626">
    <property type="entry name" value="PbH1"/>
</dbReference>
<evidence type="ECO:0000313" key="2">
    <source>
        <dbReference type="EMBL" id="MBV2358558.1"/>
    </source>
</evidence>